<comment type="function">
    <text evidence="3 17">General (non sugar-specific) component of the phosphoenolpyruvate-dependent sugar phosphotransferase system (sugar PTS). This major carbohydrate active-transport system catalyzes the phosphorylation of incoming sugar substrates concomitantly with their translocation across the cell membrane. Enzyme I transfers the phosphoryl group from phosphoenolpyruvate (PEP) to the phosphoryl carrier protein (HPr).</text>
</comment>
<dbReference type="PANTHER" id="PTHR46244:SF3">
    <property type="entry name" value="PHOSPHOENOLPYRUVATE-PROTEIN PHOSPHOTRANSFERASE"/>
    <property type="match status" value="1"/>
</dbReference>
<dbReference type="SUPFAM" id="SSF51621">
    <property type="entry name" value="Phosphoenolpyruvate/pyruvate domain"/>
    <property type="match status" value="1"/>
</dbReference>
<keyword evidence="14 17" id="KW-0418">Kinase</keyword>
<dbReference type="NCBIfam" id="TIGR01417">
    <property type="entry name" value="PTS_I_fam"/>
    <property type="match status" value="1"/>
</dbReference>
<evidence type="ECO:0000256" key="11">
    <source>
        <dbReference type="ARBA" id="ARBA00022679"/>
    </source>
</evidence>
<dbReference type="InterPro" id="IPR040442">
    <property type="entry name" value="Pyrv_kinase-like_dom_sf"/>
</dbReference>
<dbReference type="InterPro" id="IPR008731">
    <property type="entry name" value="PTS_EIN"/>
</dbReference>
<evidence type="ECO:0000256" key="18">
    <source>
        <dbReference type="SAM" id="MobiDB-lite"/>
    </source>
</evidence>
<dbReference type="InterPro" id="IPR024692">
    <property type="entry name" value="PTS_EI"/>
</dbReference>
<dbReference type="RefSeq" id="WP_345573178.1">
    <property type="nucleotide sequence ID" value="NZ_BAABDQ010000035.1"/>
</dbReference>
<evidence type="ECO:0000256" key="13">
    <source>
        <dbReference type="ARBA" id="ARBA00022723"/>
    </source>
</evidence>
<keyword evidence="23" id="KW-1185">Reference proteome</keyword>
<dbReference type="EMBL" id="BAABDQ010000035">
    <property type="protein sequence ID" value="GAA3600726.1"/>
    <property type="molecule type" value="Genomic_DNA"/>
</dbReference>
<keyword evidence="13 17" id="KW-0479">Metal-binding</keyword>
<organism evidence="22 23">
    <name type="scientific">Nonomuraea rosea</name>
    <dbReference type="NCBI Taxonomy" id="638574"/>
    <lineage>
        <taxon>Bacteria</taxon>
        <taxon>Bacillati</taxon>
        <taxon>Actinomycetota</taxon>
        <taxon>Actinomycetes</taxon>
        <taxon>Streptosporangiales</taxon>
        <taxon>Streptosporangiaceae</taxon>
        <taxon>Nonomuraea</taxon>
    </lineage>
</organism>
<feature type="domain" description="PEP-utilising enzyme mobile" evidence="19">
    <location>
        <begin position="220"/>
        <end position="288"/>
    </location>
</feature>
<dbReference type="InterPro" id="IPR036618">
    <property type="entry name" value="PtsI_HPr-bd_sf"/>
</dbReference>
<evidence type="ECO:0000256" key="17">
    <source>
        <dbReference type="PIRNR" id="PIRNR000732"/>
    </source>
</evidence>
<evidence type="ECO:0000256" key="15">
    <source>
        <dbReference type="ARBA" id="ARBA00022842"/>
    </source>
</evidence>
<evidence type="ECO:0000256" key="2">
    <source>
        <dbReference type="ARBA" id="ARBA00001946"/>
    </source>
</evidence>
<feature type="domain" description="PEP-utilising enzyme C-terminal" evidence="20">
    <location>
        <begin position="318"/>
        <end position="582"/>
    </location>
</feature>
<evidence type="ECO:0000256" key="5">
    <source>
        <dbReference type="ARBA" id="ARBA00007837"/>
    </source>
</evidence>
<sequence>MPDPATPDGTPGSASPGASPGDSSRTGTPPDGATASGAPGGGAPGGGVSRDGGIRPDSGPWADAVERLTGLGVSRGRAAGPLLRMAPPPVLPAPRQVTDPAAAAATVAKALETVTADLNRRAATARDAGSAGGAEAAEILEALAMMADDPILREEAERRARDGMDAAHALDAAFTGHRDELAALGGYVAERAADLDDLKHRAVAFALDLPMPGLPSPGHPYVLAAADLSPADTAGLGPDVLALVTERGGPTSHTAILARGRGLPAVVACAGVMSVPDGTVVGVDGGTGEITVGLTEEAVAEVREGDRAERARLAASTGPGRTADGHPVKLLLNIGSAKDLRPGAEGVGLFRTEFLFLDRTRAPSFEEQVSAYAEVFEQAESVIVRTLDAGTDKPLPFLGLPEEANPALGIRGLRVDRLLPGVLDTQLDAIAEAARATGRQAWVMAPMVTTVAEATAFARRARARGIARVGAMVEVPAAALRAGRLLREVDFLSIGTNDLAQYTFAADRQHSALADLLDPRQPALLELIALCAQAGRQAGKPVGVCGEAAGDPLLAPVLAGLGVTSLSMAPGCVPAVRDALAGLTLAECEHLARTAME</sequence>
<dbReference type="InterPro" id="IPR006318">
    <property type="entry name" value="PTS_EI-like"/>
</dbReference>
<comment type="subcellular location">
    <subcellularLocation>
        <location evidence="4 17">Cytoplasm</location>
    </subcellularLocation>
</comment>
<keyword evidence="10 17" id="KW-0762">Sugar transport</keyword>
<evidence type="ECO:0000256" key="1">
    <source>
        <dbReference type="ARBA" id="ARBA00000683"/>
    </source>
</evidence>
<feature type="compositionally biased region" description="Gly residues" evidence="18">
    <location>
        <begin position="38"/>
        <end position="50"/>
    </location>
</feature>
<dbReference type="SUPFAM" id="SSF47831">
    <property type="entry name" value="Enzyme I of the PEP:sugar phosphotransferase system HPr-binding (sub)domain"/>
    <property type="match status" value="1"/>
</dbReference>
<dbReference type="Pfam" id="PF02896">
    <property type="entry name" value="PEP-utilizers_C"/>
    <property type="match status" value="1"/>
</dbReference>
<dbReference type="PRINTS" id="PR01736">
    <property type="entry name" value="PHPHTRNFRASE"/>
</dbReference>
<evidence type="ECO:0000256" key="10">
    <source>
        <dbReference type="ARBA" id="ARBA00022597"/>
    </source>
</evidence>
<dbReference type="PIRSF" id="PIRSF000732">
    <property type="entry name" value="PTS_enzyme_I"/>
    <property type="match status" value="1"/>
</dbReference>
<dbReference type="EC" id="2.7.3.9" evidence="6 17"/>
<dbReference type="InterPro" id="IPR036637">
    <property type="entry name" value="Phosphohistidine_dom_sf"/>
</dbReference>
<evidence type="ECO:0000256" key="9">
    <source>
        <dbReference type="ARBA" id="ARBA00022490"/>
    </source>
</evidence>
<evidence type="ECO:0000256" key="4">
    <source>
        <dbReference type="ARBA" id="ARBA00004496"/>
    </source>
</evidence>
<evidence type="ECO:0000256" key="12">
    <source>
        <dbReference type="ARBA" id="ARBA00022683"/>
    </source>
</evidence>
<feature type="domain" description="Phosphotransferase system enzyme I N-terminal" evidence="21">
    <location>
        <begin position="69"/>
        <end position="191"/>
    </location>
</feature>
<dbReference type="Gene3D" id="3.50.30.10">
    <property type="entry name" value="Phosphohistidine domain"/>
    <property type="match status" value="1"/>
</dbReference>
<evidence type="ECO:0000259" key="20">
    <source>
        <dbReference type="Pfam" id="PF02896"/>
    </source>
</evidence>
<dbReference type="SUPFAM" id="SSF52009">
    <property type="entry name" value="Phosphohistidine domain"/>
    <property type="match status" value="1"/>
</dbReference>
<dbReference type="Gene3D" id="1.10.274.10">
    <property type="entry name" value="PtsI, HPr-binding domain"/>
    <property type="match status" value="1"/>
</dbReference>
<keyword evidence="9 17" id="KW-0963">Cytoplasm</keyword>
<name>A0ABP6ZAF2_9ACTN</name>
<keyword evidence="8 17" id="KW-0813">Transport</keyword>
<evidence type="ECO:0000313" key="22">
    <source>
        <dbReference type="EMBL" id="GAA3600726.1"/>
    </source>
</evidence>
<dbReference type="InterPro" id="IPR000121">
    <property type="entry name" value="PEP_util_C"/>
</dbReference>
<dbReference type="InterPro" id="IPR018274">
    <property type="entry name" value="PEP_util_AS"/>
</dbReference>
<comment type="caution">
    <text evidence="22">The sequence shown here is derived from an EMBL/GenBank/DDBJ whole genome shotgun (WGS) entry which is preliminary data.</text>
</comment>
<evidence type="ECO:0000256" key="14">
    <source>
        <dbReference type="ARBA" id="ARBA00022777"/>
    </source>
</evidence>
<gene>
    <name evidence="22" type="primary">ptsP_2</name>
    <name evidence="22" type="ORF">GCM10022419_101120</name>
</gene>
<proteinExistence type="inferred from homology"/>
<keyword evidence="11 17" id="KW-0808">Transferase</keyword>
<protein>
    <recommendedName>
        <fullName evidence="7 17">Phosphoenolpyruvate-protein phosphotransferase</fullName>
        <ecNumber evidence="6 17">2.7.3.9</ecNumber>
    </recommendedName>
    <alternativeName>
        <fullName evidence="16 17">Phosphotransferase system, enzyme I</fullName>
    </alternativeName>
</protein>
<comment type="catalytic activity">
    <reaction evidence="1 17">
        <text>L-histidyl-[protein] + phosphoenolpyruvate = N(pros)-phospho-L-histidyl-[protein] + pyruvate</text>
        <dbReference type="Rhea" id="RHEA:23880"/>
        <dbReference type="Rhea" id="RHEA-COMP:9745"/>
        <dbReference type="Rhea" id="RHEA-COMP:9746"/>
        <dbReference type="ChEBI" id="CHEBI:15361"/>
        <dbReference type="ChEBI" id="CHEBI:29979"/>
        <dbReference type="ChEBI" id="CHEBI:58702"/>
        <dbReference type="ChEBI" id="CHEBI:64837"/>
        <dbReference type="EC" id="2.7.3.9"/>
    </reaction>
</comment>
<dbReference type="Proteomes" id="UP001500630">
    <property type="component" value="Unassembled WGS sequence"/>
</dbReference>
<dbReference type="InterPro" id="IPR008279">
    <property type="entry name" value="PEP-util_enz_mobile_dom"/>
</dbReference>
<feature type="compositionally biased region" description="Low complexity" evidence="18">
    <location>
        <begin position="1"/>
        <end position="37"/>
    </location>
</feature>
<dbReference type="PROSITE" id="PS00370">
    <property type="entry name" value="PEP_ENZYMES_PHOS_SITE"/>
    <property type="match status" value="1"/>
</dbReference>
<evidence type="ECO:0000259" key="19">
    <source>
        <dbReference type="Pfam" id="PF00391"/>
    </source>
</evidence>
<keyword evidence="12 17" id="KW-0598">Phosphotransferase system</keyword>
<reference evidence="23" key="1">
    <citation type="journal article" date="2019" name="Int. J. Syst. Evol. Microbiol.">
        <title>The Global Catalogue of Microorganisms (GCM) 10K type strain sequencing project: providing services to taxonomists for standard genome sequencing and annotation.</title>
        <authorList>
            <consortium name="The Broad Institute Genomics Platform"/>
            <consortium name="The Broad Institute Genome Sequencing Center for Infectious Disease"/>
            <person name="Wu L."/>
            <person name="Ma J."/>
        </authorList>
    </citation>
    <scope>NUCLEOTIDE SEQUENCE [LARGE SCALE GENOMIC DNA]</scope>
    <source>
        <strain evidence="23">JCM 17326</strain>
    </source>
</reference>
<evidence type="ECO:0000313" key="23">
    <source>
        <dbReference type="Proteomes" id="UP001500630"/>
    </source>
</evidence>
<feature type="region of interest" description="Disordered" evidence="18">
    <location>
        <begin position="1"/>
        <end position="62"/>
    </location>
</feature>
<dbReference type="InterPro" id="IPR050499">
    <property type="entry name" value="PEP-utilizing_PTS_enzyme"/>
</dbReference>
<comment type="similarity">
    <text evidence="5 17">Belongs to the PEP-utilizing enzyme family.</text>
</comment>
<accession>A0ABP6ZAF2</accession>
<keyword evidence="15 17" id="KW-0460">Magnesium</keyword>
<dbReference type="PROSITE" id="PS00742">
    <property type="entry name" value="PEP_ENZYMES_2"/>
    <property type="match status" value="1"/>
</dbReference>
<dbReference type="Gene3D" id="3.20.20.60">
    <property type="entry name" value="Phosphoenolpyruvate-binding domains"/>
    <property type="match status" value="1"/>
</dbReference>
<dbReference type="Pfam" id="PF05524">
    <property type="entry name" value="PEP-utilisers_N"/>
    <property type="match status" value="1"/>
</dbReference>
<dbReference type="Pfam" id="PF00391">
    <property type="entry name" value="PEP-utilizers"/>
    <property type="match status" value="1"/>
</dbReference>
<evidence type="ECO:0000256" key="3">
    <source>
        <dbReference type="ARBA" id="ARBA00002728"/>
    </source>
</evidence>
<evidence type="ECO:0000256" key="6">
    <source>
        <dbReference type="ARBA" id="ARBA00012232"/>
    </source>
</evidence>
<evidence type="ECO:0000256" key="8">
    <source>
        <dbReference type="ARBA" id="ARBA00022448"/>
    </source>
</evidence>
<dbReference type="InterPro" id="IPR023151">
    <property type="entry name" value="PEP_util_CS"/>
</dbReference>
<evidence type="ECO:0000256" key="16">
    <source>
        <dbReference type="ARBA" id="ARBA00033235"/>
    </source>
</evidence>
<comment type="cofactor">
    <cofactor evidence="2 17">
        <name>Mg(2+)</name>
        <dbReference type="ChEBI" id="CHEBI:18420"/>
    </cofactor>
</comment>
<evidence type="ECO:0000256" key="7">
    <source>
        <dbReference type="ARBA" id="ARBA00016544"/>
    </source>
</evidence>
<dbReference type="PANTHER" id="PTHR46244">
    <property type="entry name" value="PHOSPHOENOLPYRUVATE-PROTEIN PHOSPHOTRANSFERASE"/>
    <property type="match status" value="1"/>
</dbReference>
<evidence type="ECO:0000259" key="21">
    <source>
        <dbReference type="Pfam" id="PF05524"/>
    </source>
</evidence>
<dbReference type="InterPro" id="IPR015813">
    <property type="entry name" value="Pyrv/PenolPyrv_kinase-like_dom"/>
</dbReference>